<keyword evidence="7" id="KW-1185">Reference proteome</keyword>
<feature type="compositionally biased region" description="Basic and acidic residues" evidence="4">
    <location>
        <begin position="24"/>
        <end position="33"/>
    </location>
</feature>
<protein>
    <recommendedName>
        <fullName evidence="3">Elongation factor Ts, mitochondrial</fullName>
        <shortName evidence="3">EF-Ts</shortName>
        <shortName evidence="3">EF-TsMt</shortName>
    </recommendedName>
</protein>
<feature type="region of interest" description="Disordered" evidence="4">
    <location>
        <begin position="21"/>
        <end position="40"/>
    </location>
</feature>
<dbReference type="InterPro" id="IPR001816">
    <property type="entry name" value="Transl_elong_EFTs/EF1B"/>
</dbReference>
<dbReference type="InterPro" id="IPR044693">
    <property type="entry name" value="SGO_plant"/>
</dbReference>
<dbReference type="GO" id="GO:0005739">
    <property type="term" value="C:mitochondrion"/>
    <property type="evidence" value="ECO:0007669"/>
    <property type="project" value="UniProtKB-SubCell"/>
</dbReference>
<sequence>MLYLNKFGSLIRKKLSDITNSSHHLQEQQKPPEDTTSNSADKDCIQQLLKERMTLLKLLAEEKKNLPLFSLIKIGNSKIFEWTKAEMQMFRGNVQKLQLQNWNIAQSNTHMLAAEASGKSQMAIEKLVEGRLRKYFEEVVLMEQKFIVNDTMNVKTVLDNLSKEVGSPVRVVSFLRMEVGEGIARQETDSSVPVAQAA</sequence>
<dbReference type="GO" id="GO:0045144">
    <property type="term" value="P:meiotic sister chromatid segregation"/>
    <property type="evidence" value="ECO:0007669"/>
    <property type="project" value="InterPro"/>
</dbReference>
<dbReference type="GO" id="GO:0000775">
    <property type="term" value="C:chromosome, centromeric region"/>
    <property type="evidence" value="ECO:0007669"/>
    <property type="project" value="InterPro"/>
</dbReference>
<keyword evidence="3" id="KW-0496">Mitochondrion</keyword>
<proteinExistence type="inferred from homology"/>
<organism evidence="6 7">
    <name type="scientific">Arachis hypogaea</name>
    <name type="common">Peanut</name>
    <dbReference type="NCBI Taxonomy" id="3818"/>
    <lineage>
        <taxon>Eukaryota</taxon>
        <taxon>Viridiplantae</taxon>
        <taxon>Streptophyta</taxon>
        <taxon>Embryophyta</taxon>
        <taxon>Tracheophyta</taxon>
        <taxon>Spermatophyta</taxon>
        <taxon>Magnoliopsida</taxon>
        <taxon>eudicotyledons</taxon>
        <taxon>Gunneridae</taxon>
        <taxon>Pentapetalae</taxon>
        <taxon>rosids</taxon>
        <taxon>fabids</taxon>
        <taxon>Fabales</taxon>
        <taxon>Fabaceae</taxon>
        <taxon>Papilionoideae</taxon>
        <taxon>50 kb inversion clade</taxon>
        <taxon>dalbergioids sensu lato</taxon>
        <taxon>Dalbergieae</taxon>
        <taxon>Pterocarpus clade</taxon>
        <taxon>Arachis</taxon>
    </lineage>
</organism>
<dbReference type="PANTHER" id="PTHR34373:SF8">
    <property type="entry name" value="SHUGOSHIN"/>
    <property type="match status" value="1"/>
</dbReference>
<dbReference type="HAMAP" id="MF_00050">
    <property type="entry name" value="EF_Ts"/>
    <property type="match status" value="1"/>
</dbReference>
<dbReference type="AlphaFoldDB" id="A0A445EQW9"/>
<evidence type="ECO:0000256" key="1">
    <source>
        <dbReference type="ARBA" id="ARBA00022768"/>
    </source>
</evidence>
<feature type="domain" description="Translation elongation factor EFTs/EF1B dimerisation" evidence="5">
    <location>
        <begin position="113"/>
        <end position="181"/>
    </location>
</feature>
<gene>
    <name evidence="3" type="primary">EFTS</name>
    <name evidence="6" type="ORF">Ahy_A01g002260</name>
</gene>
<reference evidence="6 7" key="1">
    <citation type="submission" date="2019-01" db="EMBL/GenBank/DDBJ databases">
        <title>Sequencing of cultivated peanut Arachis hypogaea provides insights into genome evolution and oil improvement.</title>
        <authorList>
            <person name="Chen X."/>
        </authorList>
    </citation>
    <scope>NUCLEOTIDE SEQUENCE [LARGE SCALE GENOMIC DNA]</scope>
    <source>
        <strain evidence="7">cv. Fuhuasheng</strain>
        <tissue evidence="6">Leaves</tissue>
    </source>
</reference>
<keyword evidence="2 3" id="KW-0648">Protein biosynthesis</keyword>
<dbReference type="GO" id="GO:0034090">
    <property type="term" value="P:maintenance of meiotic sister chromatid cohesion"/>
    <property type="evidence" value="ECO:0007669"/>
    <property type="project" value="InterPro"/>
</dbReference>
<dbReference type="InterPro" id="IPR014039">
    <property type="entry name" value="Transl_elong_EFTs/EF1B_dimer"/>
</dbReference>
<comment type="subcellular location">
    <subcellularLocation>
        <location evidence="3">Mitochondrion</location>
    </subcellularLocation>
</comment>
<evidence type="ECO:0000313" key="6">
    <source>
        <dbReference type="EMBL" id="RYR77693.1"/>
    </source>
</evidence>
<comment type="similarity">
    <text evidence="3">Belongs to the EF-Ts family.</text>
</comment>
<accession>A0A445EQW9</accession>
<evidence type="ECO:0000256" key="3">
    <source>
        <dbReference type="HAMAP-Rule" id="MF_03135"/>
    </source>
</evidence>
<comment type="function">
    <text evidence="3">Associates with the EF-Tu.GDP complex and induces the exchange of GDP to GTP. It remains bound to the aminoacyl-tRNA.EF-Tu.GTP complex up to the GTP hydrolysis stage on the ribosome.</text>
</comment>
<dbReference type="PANTHER" id="PTHR34373">
    <property type="entry name" value="SHUGOSHIN 2"/>
    <property type="match status" value="1"/>
</dbReference>
<name>A0A445EQW9_ARAHY</name>
<evidence type="ECO:0000259" key="5">
    <source>
        <dbReference type="Pfam" id="PF00889"/>
    </source>
</evidence>
<dbReference type="InterPro" id="IPR036402">
    <property type="entry name" value="EF-Ts_dimer_sf"/>
</dbReference>
<dbReference type="GO" id="GO:0003746">
    <property type="term" value="F:translation elongation factor activity"/>
    <property type="evidence" value="ECO:0007669"/>
    <property type="project" value="UniProtKB-UniRule"/>
</dbReference>
<dbReference type="Pfam" id="PF00889">
    <property type="entry name" value="EF_TS"/>
    <property type="match status" value="1"/>
</dbReference>
<keyword evidence="1 3" id="KW-0251">Elongation factor</keyword>
<dbReference type="EMBL" id="SDMP01000001">
    <property type="protein sequence ID" value="RYR77693.1"/>
    <property type="molecule type" value="Genomic_DNA"/>
</dbReference>
<dbReference type="Proteomes" id="UP000289738">
    <property type="component" value="Chromosome A01"/>
</dbReference>
<evidence type="ECO:0000256" key="2">
    <source>
        <dbReference type="ARBA" id="ARBA00022917"/>
    </source>
</evidence>
<dbReference type="SUPFAM" id="SSF54713">
    <property type="entry name" value="Elongation factor Ts (EF-Ts), dimerisation domain"/>
    <property type="match status" value="1"/>
</dbReference>
<dbReference type="Gene3D" id="3.30.479.20">
    <property type="entry name" value="Elongation factor Ts, dimerisation domain"/>
    <property type="match status" value="1"/>
</dbReference>
<evidence type="ECO:0000313" key="7">
    <source>
        <dbReference type="Proteomes" id="UP000289738"/>
    </source>
</evidence>
<comment type="caution">
    <text evidence="6">The sequence shown here is derived from an EMBL/GenBank/DDBJ whole genome shotgun (WGS) entry which is preliminary data.</text>
</comment>
<evidence type="ECO:0000256" key="4">
    <source>
        <dbReference type="SAM" id="MobiDB-lite"/>
    </source>
</evidence>